<dbReference type="Gene3D" id="3.20.20.80">
    <property type="entry name" value="Glycosidases"/>
    <property type="match status" value="1"/>
</dbReference>
<evidence type="ECO:0000256" key="1">
    <source>
        <dbReference type="SAM" id="Phobius"/>
    </source>
</evidence>
<name>A0A1F8GJG7_9BACT</name>
<evidence type="ECO:0000259" key="2">
    <source>
        <dbReference type="Pfam" id="PF13200"/>
    </source>
</evidence>
<proteinExistence type="predicted"/>
<gene>
    <name evidence="3" type="ORF">A2925_02355</name>
</gene>
<dbReference type="InterPro" id="IPR025275">
    <property type="entry name" value="DUF4015"/>
</dbReference>
<dbReference type="Pfam" id="PF13200">
    <property type="entry name" value="DUF4015"/>
    <property type="match status" value="1"/>
</dbReference>
<organism evidence="3 4">
    <name type="scientific">Candidatus Yanofskybacteria bacterium RIFCSPLOWO2_01_FULL_44_22</name>
    <dbReference type="NCBI Taxonomy" id="1802697"/>
    <lineage>
        <taxon>Bacteria</taxon>
        <taxon>Candidatus Yanofskyibacteriota</taxon>
    </lineage>
</organism>
<accession>A0A1F8GJG7</accession>
<sequence>MENKRSLATLNKIIAVDLLQRYGFLGILTVIAGILGIFFVVFLMPLDVNSPPESAQKGDSENLQKPLSNPPAVIRGIYFTSASGGDEKKINYLLDLARKTQINAVVVDIKDSSGYIAYDTDLAVLDKYGAERVAIKDIRSLIGRLHAEGLYAIARIVVFQDPVLAKARPDLAIKNIYGGVWRDYKGLSWIDPAASDAWYYNIAIAEDAAKKGFDEINFDYIRFPSDGDLDAMAYPFWDRKISKSRVIGAFFGRLREGLPDLRLSADLFGFTTTHSDDLGIGQILEEAFASFDYIAPMVYPSHYPPTYLGLENPAVHPYEIVYASMKGGMERLRAYKEKNPGNKAEFRPWLQDFDLGADYSAEMVRAQVRATQDALEENFRGFMLWNPRNIYTVEAVE</sequence>
<comment type="caution">
    <text evidence="3">The sequence shown here is derived from an EMBL/GenBank/DDBJ whole genome shotgun (WGS) entry which is preliminary data.</text>
</comment>
<keyword evidence="1" id="KW-0472">Membrane</keyword>
<keyword evidence="1" id="KW-1133">Transmembrane helix</keyword>
<dbReference type="SUPFAM" id="SSF51445">
    <property type="entry name" value="(Trans)glycosidases"/>
    <property type="match status" value="1"/>
</dbReference>
<dbReference type="EMBL" id="MGKL01000018">
    <property type="protein sequence ID" value="OGN25544.1"/>
    <property type="molecule type" value="Genomic_DNA"/>
</dbReference>
<dbReference type="Proteomes" id="UP000178256">
    <property type="component" value="Unassembled WGS sequence"/>
</dbReference>
<protein>
    <recommendedName>
        <fullName evidence="2">DUF4015 domain-containing protein</fullName>
    </recommendedName>
</protein>
<feature type="transmembrane region" description="Helical" evidence="1">
    <location>
        <begin position="21"/>
        <end position="44"/>
    </location>
</feature>
<evidence type="ECO:0000313" key="4">
    <source>
        <dbReference type="Proteomes" id="UP000178256"/>
    </source>
</evidence>
<feature type="domain" description="DUF4015" evidence="2">
    <location>
        <begin position="76"/>
        <end position="391"/>
    </location>
</feature>
<dbReference type="AlphaFoldDB" id="A0A1F8GJG7"/>
<dbReference type="STRING" id="1802697.A2925_02355"/>
<dbReference type="InterPro" id="IPR017853">
    <property type="entry name" value="GH"/>
</dbReference>
<keyword evidence="1" id="KW-0812">Transmembrane</keyword>
<reference evidence="3 4" key="1">
    <citation type="journal article" date="2016" name="Nat. Commun.">
        <title>Thousands of microbial genomes shed light on interconnected biogeochemical processes in an aquifer system.</title>
        <authorList>
            <person name="Anantharaman K."/>
            <person name="Brown C.T."/>
            <person name="Hug L.A."/>
            <person name="Sharon I."/>
            <person name="Castelle C.J."/>
            <person name="Probst A.J."/>
            <person name="Thomas B.C."/>
            <person name="Singh A."/>
            <person name="Wilkins M.J."/>
            <person name="Karaoz U."/>
            <person name="Brodie E.L."/>
            <person name="Williams K.H."/>
            <person name="Hubbard S.S."/>
            <person name="Banfield J.F."/>
        </authorList>
    </citation>
    <scope>NUCLEOTIDE SEQUENCE [LARGE SCALE GENOMIC DNA]</scope>
</reference>
<evidence type="ECO:0000313" key="3">
    <source>
        <dbReference type="EMBL" id="OGN25544.1"/>
    </source>
</evidence>